<feature type="transmembrane region" description="Helical" evidence="8">
    <location>
        <begin position="130"/>
        <end position="153"/>
    </location>
</feature>
<feature type="transmembrane region" description="Helical" evidence="8">
    <location>
        <begin position="208"/>
        <end position="228"/>
    </location>
</feature>
<comment type="similarity">
    <text evidence="2">Belongs to the AzlC family.</text>
</comment>
<sequence length="231" mass="24194">MMESRNLKELARGMAGGLPIALGYAAVSFSLGILMRNAGLDPVHGLIMSLLNNTSAGEAAALGIIASGGGYIELALSQLVINLRYALMAAALSLHLSSTLSLPRRALVGFDITDEVFALLVSQPRPVSEFYAYGIALVTIPCWAAGSALGIIFGDILPSSLVSALSVALYAMFVAVVIPPARRQWRILVLVIVSMAASWLVDSVMTSGVKTIVLTVAISALAALVWPVEEL</sequence>
<accession>A0A9D9E8K5</accession>
<protein>
    <submittedName>
        <fullName evidence="9">AzlC family ABC transporter permease</fullName>
    </submittedName>
</protein>
<organism evidence="9 10">
    <name type="scientific">Candidatus Aphodenecus pullistercoris</name>
    <dbReference type="NCBI Taxonomy" id="2840669"/>
    <lineage>
        <taxon>Bacteria</taxon>
        <taxon>Pseudomonadati</taxon>
        <taxon>Spirochaetota</taxon>
        <taxon>Spirochaetia</taxon>
        <taxon>Spirochaetales</taxon>
        <taxon>Candidatus Aphodenecus</taxon>
    </lineage>
</organism>
<dbReference type="GO" id="GO:0005886">
    <property type="term" value="C:plasma membrane"/>
    <property type="evidence" value="ECO:0007669"/>
    <property type="project" value="UniProtKB-SubCell"/>
</dbReference>
<evidence type="ECO:0000256" key="4">
    <source>
        <dbReference type="ARBA" id="ARBA00022475"/>
    </source>
</evidence>
<comment type="subcellular location">
    <subcellularLocation>
        <location evidence="1">Cell membrane</location>
        <topology evidence="1">Multi-pass membrane protein</topology>
    </subcellularLocation>
</comment>
<keyword evidence="4" id="KW-1003">Cell membrane</keyword>
<feature type="transmembrane region" description="Helical" evidence="8">
    <location>
        <begin position="21"/>
        <end position="39"/>
    </location>
</feature>
<keyword evidence="6 8" id="KW-1133">Transmembrane helix</keyword>
<dbReference type="InterPro" id="IPR011606">
    <property type="entry name" value="Brnchd-chn_aa_trnsp_permease"/>
</dbReference>
<evidence type="ECO:0000313" key="10">
    <source>
        <dbReference type="Proteomes" id="UP000823633"/>
    </source>
</evidence>
<dbReference type="GO" id="GO:1903785">
    <property type="term" value="P:L-valine transmembrane transport"/>
    <property type="evidence" value="ECO:0007669"/>
    <property type="project" value="TreeGrafter"/>
</dbReference>
<evidence type="ECO:0000256" key="3">
    <source>
        <dbReference type="ARBA" id="ARBA00022448"/>
    </source>
</evidence>
<feature type="transmembrane region" description="Helical" evidence="8">
    <location>
        <begin position="160"/>
        <end position="178"/>
    </location>
</feature>
<reference evidence="9" key="2">
    <citation type="journal article" date="2021" name="PeerJ">
        <title>Extensive microbial diversity within the chicken gut microbiome revealed by metagenomics and culture.</title>
        <authorList>
            <person name="Gilroy R."/>
            <person name="Ravi A."/>
            <person name="Getino M."/>
            <person name="Pursley I."/>
            <person name="Horton D.L."/>
            <person name="Alikhan N.F."/>
            <person name="Baker D."/>
            <person name="Gharbi K."/>
            <person name="Hall N."/>
            <person name="Watson M."/>
            <person name="Adriaenssens E.M."/>
            <person name="Foster-Nyarko E."/>
            <person name="Jarju S."/>
            <person name="Secka A."/>
            <person name="Antonio M."/>
            <person name="Oren A."/>
            <person name="Chaudhuri R.R."/>
            <person name="La Ragione R."/>
            <person name="Hildebrand F."/>
            <person name="Pallen M.J."/>
        </authorList>
    </citation>
    <scope>NUCLEOTIDE SEQUENCE</scope>
    <source>
        <strain evidence="9">11167</strain>
    </source>
</reference>
<keyword evidence="5 8" id="KW-0812">Transmembrane</keyword>
<feature type="transmembrane region" description="Helical" evidence="8">
    <location>
        <begin position="59"/>
        <end position="76"/>
    </location>
</feature>
<dbReference type="EMBL" id="JADIMU010000039">
    <property type="protein sequence ID" value="MBO8443301.1"/>
    <property type="molecule type" value="Genomic_DNA"/>
</dbReference>
<dbReference type="Proteomes" id="UP000823633">
    <property type="component" value="Unassembled WGS sequence"/>
</dbReference>
<dbReference type="AlphaFoldDB" id="A0A9D9E8K5"/>
<evidence type="ECO:0000256" key="6">
    <source>
        <dbReference type="ARBA" id="ARBA00022989"/>
    </source>
</evidence>
<evidence type="ECO:0000256" key="7">
    <source>
        <dbReference type="ARBA" id="ARBA00023136"/>
    </source>
</evidence>
<dbReference type="PANTHER" id="PTHR34979:SF1">
    <property type="entry name" value="INNER MEMBRANE PROTEIN YGAZ"/>
    <property type="match status" value="1"/>
</dbReference>
<dbReference type="Pfam" id="PF03591">
    <property type="entry name" value="AzlC"/>
    <property type="match status" value="1"/>
</dbReference>
<evidence type="ECO:0000256" key="1">
    <source>
        <dbReference type="ARBA" id="ARBA00004651"/>
    </source>
</evidence>
<name>A0A9D9E8K5_9SPIR</name>
<gene>
    <name evidence="9" type="ORF">IAC42_06025</name>
</gene>
<keyword evidence="3" id="KW-0813">Transport</keyword>
<reference evidence="9" key="1">
    <citation type="submission" date="2020-10" db="EMBL/GenBank/DDBJ databases">
        <authorList>
            <person name="Gilroy R."/>
        </authorList>
    </citation>
    <scope>NUCLEOTIDE SEQUENCE</scope>
    <source>
        <strain evidence="9">11167</strain>
    </source>
</reference>
<proteinExistence type="inferred from homology"/>
<comment type="caution">
    <text evidence="9">The sequence shown here is derived from an EMBL/GenBank/DDBJ whole genome shotgun (WGS) entry which is preliminary data.</text>
</comment>
<keyword evidence="7 8" id="KW-0472">Membrane</keyword>
<evidence type="ECO:0000256" key="2">
    <source>
        <dbReference type="ARBA" id="ARBA00010735"/>
    </source>
</evidence>
<evidence type="ECO:0000256" key="8">
    <source>
        <dbReference type="SAM" id="Phobius"/>
    </source>
</evidence>
<feature type="transmembrane region" description="Helical" evidence="8">
    <location>
        <begin position="184"/>
        <end position="201"/>
    </location>
</feature>
<evidence type="ECO:0000256" key="5">
    <source>
        <dbReference type="ARBA" id="ARBA00022692"/>
    </source>
</evidence>
<evidence type="ECO:0000313" key="9">
    <source>
        <dbReference type="EMBL" id="MBO8443301.1"/>
    </source>
</evidence>
<dbReference type="PANTHER" id="PTHR34979">
    <property type="entry name" value="INNER MEMBRANE PROTEIN YGAZ"/>
    <property type="match status" value="1"/>
</dbReference>